<dbReference type="PROSITE" id="PS51781">
    <property type="entry name" value="SH3B"/>
    <property type="match status" value="1"/>
</dbReference>
<gene>
    <name evidence="3" type="ORF">DWY53_06440</name>
</gene>
<dbReference type="InterPro" id="IPR003646">
    <property type="entry name" value="SH3-like_bac-type"/>
</dbReference>
<evidence type="ECO:0000259" key="2">
    <source>
        <dbReference type="PROSITE" id="PS51781"/>
    </source>
</evidence>
<feature type="transmembrane region" description="Helical" evidence="1">
    <location>
        <begin position="158"/>
        <end position="184"/>
    </location>
</feature>
<evidence type="ECO:0000256" key="1">
    <source>
        <dbReference type="SAM" id="Phobius"/>
    </source>
</evidence>
<name>A0A395US68_PHOVU</name>
<reference evidence="3 4" key="1">
    <citation type="submission" date="2018-08" db="EMBL/GenBank/DDBJ databases">
        <title>A genome reference for cultivated species of the human gut microbiota.</title>
        <authorList>
            <person name="Zou Y."/>
            <person name="Xue W."/>
            <person name="Luo G."/>
        </authorList>
    </citation>
    <scope>NUCLEOTIDE SEQUENCE [LARGE SCALE GENOMIC DNA]</scope>
    <source>
        <strain evidence="3 4">AF25-30LB</strain>
    </source>
</reference>
<accession>A0A395US68</accession>
<dbReference type="Proteomes" id="UP000266497">
    <property type="component" value="Unassembled WGS sequence"/>
</dbReference>
<feature type="transmembrane region" description="Helical" evidence="1">
    <location>
        <begin position="133"/>
        <end position="151"/>
    </location>
</feature>
<evidence type="ECO:0000313" key="4">
    <source>
        <dbReference type="Proteomes" id="UP000266497"/>
    </source>
</evidence>
<dbReference type="RefSeq" id="WP_117892624.1">
    <property type="nucleotide sequence ID" value="NZ_JACBPT010000030.1"/>
</dbReference>
<dbReference type="Gene3D" id="2.30.30.40">
    <property type="entry name" value="SH3 Domains"/>
    <property type="match status" value="1"/>
</dbReference>
<sequence>MMNRYVTQQSICMLKELFVCRDHAKWLVFLIFSFFLCTQSFADYYRVTAPNGLNVRASANKNGEVLGQLSQDNVIDVISIENGWANFNYNGWQGYVSASYLEAVTDTGATGASAKEESWDLTSWLFDSEGESVWFTALKWILVIGIAIYLIKILLQFVALMLFVGLIVGGIGLVIGFILDWLGWIESDTMWNMAQWGFRIGNGIGLVMGVLGFKDLHKGATESWSSSSSSSSGGLKTVSFTESGTVYNLTQDSPYSECDYTDQFGGKWGRDSSGFYRK</sequence>
<dbReference type="SMART" id="SM00287">
    <property type="entry name" value="SH3b"/>
    <property type="match status" value="1"/>
</dbReference>
<dbReference type="AlphaFoldDB" id="A0A395US68"/>
<evidence type="ECO:0000313" key="3">
    <source>
        <dbReference type="EMBL" id="RGR41540.1"/>
    </source>
</evidence>
<proteinExistence type="predicted"/>
<protein>
    <submittedName>
        <fullName evidence="3">SH3 domain-containing protein</fullName>
    </submittedName>
</protein>
<comment type="caution">
    <text evidence="3">The sequence shown here is derived from an EMBL/GenBank/DDBJ whole genome shotgun (WGS) entry which is preliminary data.</text>
</comment>
<dbReference type="Pfam" id="PF08239">
    <property type="entry name" value="SH3_3"/>
    <property type="match status" value="1"/>
</dbReference>
<organism evidence="3 4">
    <name type="scientific">Phocaeicola vulgatus</name>
    <name type="common">Bacteroides vulgatus</name>
    <dbReference type="NCBI Taxonomy" id="821"/>
    <lineage>
        <taxon>Bacteria</taxon>
        <taxon>Pseudomonadati</taxon>
        <taxon>Bacteroidota</taxon>
        <taxon>Bacteroidia</taxon>
        <taxon>Bacteroidales</taxon>
        <taxon>Bacteroidaceae</taxon>
        <taxon>Phocaeicola</taxon>
    </lineage>
</organism>
<feature type="transmembrane region" description="Helical" evidence="1">
    <location>
        <begin position="196"/>
        <end position="213"/>
    </location>
</feature>
<feature type="domain" description="SH3b" evidence="2">
    <location>
        <begin position="42"/>
        <end position="105"/>
    </location>
</feature>
<keyword evidence="1" id="KW-0472">Membrane</keyword>
<dbReference type="EMBL" id="QRUD01000014">
    <property type="protein sequence ID" value="RGR41540.1"/>
    <property type="molecule type" value="Genomic_DNA"/>
</dbReference>
<keyword evidence="1" id="KW-0812">Transmembrane</keyword>
<keyword evidence="1" id="KW-1133">Transmembrane helix</keyword>